<keyword evidence="1" id="KW-0732">Signal</keyword>
<dbReference type="EMBL" id="MTKP01000016">
    <property type="protein sequence ID" value="RWX49710.1"/>
    <property type="molecule type" value="Genomic_DNA"/>
</dbReference>
<evidence type="ECO:0000313" key="3">
    <source>
        <dbReference type="Proteomes" id="UP000288086"/>
    </source>
</evidence>
<sequence length="123" mass="13819">MRINRKLLITTAILVSCATWSPNAFAGLDFLPKPNVEGLTVEKATKKYGPESGYEQPMRFEVNTQVGSPDCRIIAPDCSKACPKEKIYYQSPHYYLNRDGSRTVKVDILFDVNDVITSREPSC</sequence>
<evidence type="ECO:0000313" key="2">
    <source>
        <dbReference type="EMBL" id="RWX49710.1"/>
    </source>
</evidence>
<keyword evidence="3" id="KW-1185">Reference proteome</keyword>
<accession>A0A444J9G7</accession>
<name>A0A444J9G7_9BACT</name>
<comment type="caution">
    <text evidence="2">The sequence shown here is derived from an EMBL/GenBank/DDBJ whole genome shotgun (WGS) entry which is preliminary data.</text>
</comment>
<organism evidence="2 3">
    <name type="scientific">Candidatus Electrothrix communis</name>
    <dbReference type="NCBI Taxonomy" id="1859133"/>
    <lineage>
        <taxon>Bacteria</taxon>
        <taxon>Pseudomonadati</taxon>
        <taxon>Thermodesulfobacteriota</taxon>
        <taxon>Desulfobulbia</taxon>
        <taxon>Desulfobulbales</taxon>
        <taxon>Desulfobulbaceae</taxon>
        <taxon>Candidatus Electrothrix</taxon>
    </lineage>
</organism>
<feature type="chain" id="PRO_5019046137" evidence="1">
    <location>
        <begin position="27"/>
        <end position="123"/>
    </location>
</feature>
<protein>
    <submittedName>
        <fullName evidence="2">Uncharacterized protein</fullName>
    </submittedName>
</protein>
<evidence type="ECO:0000256" key="1">
    <source>
        <dbReference type="SAM" id="SignalP"/>
    </source>
</evidence>
<feature type="signal peptide" evidence="1">
    <location>
        <begin position="1"/>
        <end position="26"/>
    </location>
</feature>
<proteinExistence type="predicted"/>
<gene>
    <name evidence="2" type="ORF">VT98_10166</name>
</gene>
<dbReference type="PROSITE" id="PS51257">
    <property type="entry name" value="PROKAR_LIPOPROTEIN"/>
    <property type="match status" value="1"/>
</dbReference>
<dbReference type="Proteomes" id="UP000288086">
    <property type="component" value="Unassembled WGS sequence"/>
</dbReference>
<reference evidence="2 3" key="1">
    <citation type="submission" date="2017-01" db="EMBL/GenBank/DDBJ databases">
        <title>The cable genome- insights into the physiology and evolution of filamentous bacteria capable of sulfide oxidation via long distance electron transfer.</title>
        <authorList>
            <person name="Schreiber L."/>
            <person name="Bjerg J.T."/>
            <person name="Boggild A."/>
            <person name="Van De Vossenberg J."/>
            <person name="Meysman F."/>
            <person name="Nielsen L.P."/>
            <person name="Schramm A."/>
            <person name="Kjeldsen K.U."/>
        </authorList>
    </citation>
    <scope>NUCLEOTIDE SEQUENCE [LARGE SCALE GENOMIC DNA]</scope>
    <source>
        <strain evidence="2">A1</strain>
    </source>
</reference>
<dbReference type="AlphaFoldDB" id="A0A444J9G7"/>